<evidence type="ECO:0000313" key="5">
    <source>
        <dbReference type="EMBL" id="MFC0545487.1"/>
    </source>
</evidence>
<dbReference type="InterPro" id="IPR025734">
    <property type="entry name" value="EspG"/>
</dbReference>
<comment type="similarity">
    <text evidence="2">Belongs to the EspG family.</text>
</comment>
<keyword evidence="6" id="KW-1185">Reference proteome</keyword>
<name>A0ABV6MZI1_9PSEU</name>
<proteinExistence type="inferred from homology"/>
<dbReference type="Proteomes" id="UP001589810">
    <property type="component" value="Unassembled WGS sequence"/>
</dbReference>
<evidence type="ECO:0000313" key="6">
    <source>
        <dbReference type="Proteomes" id="UP001589810"/>
    </source>
</evidence>
<evidence type="ECO:0000256" key="1">
    <source>
        <dbReference type="ARBA" id="ARBA00004496"/>
    </source>
</evidence>
<organism evidence="5 6">
    <name type="scientific">Kutzneria chonburiensis</name>
    <dbReference type="NCBI Taxonomy" id="1483604"/>
    <lineage>
        <taxon>Bacteria</taxon>
        <taxon>Bacillati</taxon>
        <taxon>Actinomycetota</taxon>
        <taxon>Actinomycetes</taxon>
        <taxon>Pseudonocardiales</taxon>
        <taxon>Pseudonocardiaceae</taxon>
        <taxon>Kutzneria</taxon>
    </lineage>
</organism>
<comment type="subcellular location">
    <subcellularLocation>
        <location evidence="1">Cytoplasm</location>
    </subcellularLocation>
</comment>
<protein>
    <submittedName>
        <fullName evidence="5">ESX secretion-associated protein EspG</fullName>
    </submittedName>
</protein>
<keyword evidence="3" id="KW-0963">Cytoplasm</keyword>
<gene>
    <name evidence="5" type="ORF">ACFFH7_28520</name>
</gene>
<reference evidence="5 6" key="1">
    <citation type="submission" date="2024-09" db="EMBL/GenBank/DDBJ databases">
        <authorList>
            <person name="Sun Q."/>
            <person name="Mori K."/>
        </authorList>
    </citation>
    <scope>NUCLEOTIDE SEQUENCE [LARGE SCALE GENOMIC DNA]</scope>
    <source>
        <strain evidence="5 6">TBRC 1432</strain>
    </source>
</reference>
<accession>A0ABV6MZI1</accession>
<dbReference type="EMBL" id="JBHLUD010000009">
    <property type="protein sequence ID" value="MFC0545487.1"/>
    <property type="molecule type" value="Genomic_DNA"/>
</dbReference>
<comment type="caution">
    <text evidence="5">The sequence shown here is derived from an EMBL/GenBank/DDBJ whole genome shotgun (WGS) entry which is preliminary data.</text>
</comment>
<evidence type="ECO:0000256" key="4">
    <source>
        <dbReference type="ARBA" id="ARBA00023186"/>
    </source>
</evidence>
<evidence type="ECO:0000256" key="3">
    <source>
        <dbReference type="ARBA" id="ARBA00022490"/>
    </source>
</evidence>
<dbReference type="RefSeq" id="WP_379794336.1">
    <property type="nucleotide sequence ID" value="NZ_JBHLUD010000009.1"/>
</dbReference>
<sequence length="243" mass="26534">MDALKAFWRWEGHDRMPAVLVSTVEWMDDDSRHEADRSVLEELAGRGLLAGGGVPEEVRATFHLLTRPEYEVFGWITSPRKTTGVLAAAGAKEAALVVREGETAWLSPIRTDEVVEAVVAQLPALPAAHGRSMNVCEADFTGARPQEESGWNGFQAMTEAHDVRALKALLGEPVLGVSQLWAAARGTDGRLHQVETPLTVRDTAEGRWLTQTTTTSGQRWATATPASPQLLTNKLYETLRKLG</sequence>
<keyword evidence="4" id="KW-0143">Chaperone</keyword>
<dbReference type="Pfam" id="PF14011">
    <property type="entry name" value="ESX-1_EspG"/>
    <property type="match status" value="1"/>
</dbReference>
<evidence type="ECO:0000256" key="2">
    <source>
        <dbReference type="ARBA" id="ARBA00006411"/>
    </source>
</evidence>